<gene>
    <name evidence="2" type="ORF">CHREV_167</name>
</gene>
<organism evidence="2 3">
    <name type="scientific">Choristoneura rosaceana entomopoxvirus 'L'</name>
    <dbReference type="NCBI Taxonomy" id="1293539"/>
    <lineage>
        <taxon>Viruses</taxon>
        <taxon>Varidnaviria</taxon>
        <taxon>Bamfordvirae</taxon>
        <taxon>Nucleocytoviricota</taxon>
        <taxon>Pokkesviricetes</taxon>
        <taxon>Chitovirales</taxon>
        <taxon>Poxviridae</taxon>
        <taxon>Entomopoxvirinae</taxon>
        <taxon>Betaentomopoxvirus</taxon>
        <taxon>Betaentomopoxvirus crosaceana</taxon>
        <taxon>Choristoneura rosaceana entomopoxvirus</taxon>
    </lineage>
</organism>
<reference evidence="2" key="1">
    <citation type="journal article" date="2013" name="J. Virol.">
        <title>New Insights into the Evolution of Entomopoxvirinae from the Complete Genome Sequences of Four Entomopoxviruses Infecting Adoxophyes honmai, Choristoneura biennis, Choristoneura rosaceana, and Mythimna separata.</title>
        <authorList>
            <person name="Theze J."/>
            <person name="Takatsuka J."/>
            <person name="Li Z."/>
            <person name="Gallais J."/>
            <person name="Doucet D."/>
            <person name="Arif B."/>
            <person name="Nakai M."/>
            <person name="Herniou E.A."/>
        </authorList>
    </citation>
    <scope>NUCLEOTIDE SEQUENCE</scope>
</reference>
<dbReference type="Proteomes" id="UP000792374">
    <property type="component" value="Genome"/>
</dbReference>
<feature type="coiled-coil region" evidence="1">
    <location>
        <begin position="711"/>
        <end position="745"/>
    </location>
</feature>
<dbReference type="EMBL" id="HF679133">
    <property type="protein sequence ID" value="CCU56069.1"/>
    <property type="molecule type" value="Genomic_DNA"/>
</dbReference>
<accession>A0ABM9QKK7</accession>
<keyword evidence="1" id="KW-0175">Coiled coil</keyword>
<name>A0ABM9QKK7_9POXV</name>
<keyword evidence="3" id="KW-1185">Reference proteome</keyword>
<proteinExistence type="predicted"/>
<dbReference type="GeneID" id="15613492"/>
<protein>
    <submittedName>
        <fullName evidence="2">Uncharacterized protein</fullName>
    </submittedName>
</protein>
<sequence>MDQTYIKRMNKNINISNIDGCINALHIKYNNDVLISKMLSEIQYIIFEFTTSDIITKEMINKYKHTMKLFYKMNSIKYFNDDYIILYTYLSLYSNVIYTMKDGDKNILKDKVFEIPDVIHNIYINKYINLNIENIILEAIRKNFNNNIDVQNIINLLRTDEDFNINIRNYIFDIIGNNDNIITQITSKIPIDNIINNEEFNNKLRQYIRNYIPDESLVDYISNNTSFLNKIRDYINQNISINIIINKLTSNKEFLDFLNSYNQNYLNSDEFKNNIKRELLKTDNIDEILKNLLKNKELLNSFLSDDRFKKTINEIITNTTKSDDFNNIIKDQILNPENVDNIINYINNNNGFIENIKQKILNDDYIINFILKNKQFLSIINDIRNKQENINIDSIIDNLELNDKFKNYVKQIINQELSIGNNIDNIISNLNKHIKTNTDNIIDLVNDYTNLEIKLNDMSDLEPRINELEIQNLSYQDFRSNMEKINETIELSSNDFMENINIKNAIIEKSVKTIIDNENTINTMYDTFTESINKKEDIFSEYINTIQENINDYKTRFLITISNTIDNLNIDSIIELLNVHKIDLSEDVKEFINKILPDLIKNYLNLRSDIFKNIVNESVIENINSDYLFNLVQSKLPNEKDVIKNYLSNEYLKSDIFKNIVKESILENIDSDYIFNLIQSKIPNEKDIIKKLDNIIQSLVDKRFYDINEDISNMNKNIKTNNNKISEISKEIIELKKNSVEKNENTYLQDLNDEKTKINKILQYLQIDSNLQTKYSNIKEFIKNYTGQASLQIKQIIINILNKLLSDSNIDISDINNIDKLEEKIIKAVSLLKSEQLIEFTNLLSETTTNLTTNFDAKIKSITDIIQPLNDNSETMGGIYKELNEISDKYNEILSKINNKNYDSLQDKIENILSIIHGDFNNIIEIIKHNLTDLNNFIYNQYSQGNIPKYIKETENTLRGYAETLNKIIIFINSLDNAPRIDVFNVPINKISTKNSETNIGVDNLIKYNNIYNNKRIPNRTAGCNKYYNNYILNIIYTNFYNKYIIKNNYNFSIYNMNNSYKKILLEYDTDNEYINKIINDIYVYKVEDMAYYITIKKYINVLRYNKTNFLFNLFKRYIKYGYLILKFRIILNNNENYHNNIITYFLTKLITNSVKYDIIYDYIKSTYNLSNWENKCNLNRLSQKIIIDYAYTLFLSNYYNKDILDKNIIYLYYDDPINDIININMLYFINYLELNNNDKKYYIYLLNFKNKIFEEHIKYLLYDDDNIKKNINFMIDKHIITNNNFITNNRINQN</sequence>
<evidence type="ECO:0000313" key="2">
    <source>
        <dbReference type="EMBL" id="CCU56069.1"/>
    </source>
</evidence>
<evidence type="ECO:0000256" key="1">
    <source>
        <dbReference type="SAM" id="Coils"/>
    </source>
</evidence>
<evidence type="ECO:0000313" key="3">
    <source>
        <dbReference type="Proteomes" id="UP000792374"/>
    </source>
</evidence>
<dbReference type="RefSeq" id="YP_008004571.1">
    <property type="nucleotide sequence ID" value="NC_021249.1"/>
</dbReference>